<dbReference type="PROSITE" id="PS50041">
    <property type="entry name" value="C_TYPE_LECTIN_2"/>
    <property type="match status" value="1"/>
</dbReference>
<name>A0AAV4JHK7_9GAST</name>
<gene>
    <name evidence="2" type="ORF">ElyMa_006946400</name>
</gene>
<evidence type="ECO:0000313" key="2">
    <source>
        <dbReference type="EMBL" id="GFS22263.1"/>
    </source>
</evidence>
<dbReference type="InterPro" id="IPR001304">
    <property type="entry name" value="C-type_lectin-like"/>
</dbReference>
<dbReference type="Proteomes" id="UP000762676">
    <property type="component" value="Unassembled WGS sequence"/>
</dbReference>
<dbReference type="InterPro" id="IPR016186">
    <property type="entry name" value="C-type_lectin-like/link_sf"/>
</dbReference>
<evidence type="ECO:0000259" key="1">
    <source>
        <dbReference type="PROSITE" id="PS50041"/>
    </source>
</evidence>
<accession>A0AAV4JHK7</accession>
<organism evidence="2 3">
    <name type="scientific">Elysia marginata</name>
    <dbReference type="NCBI Taxonomy" id="1093978"/>
    <lineage>
        <taxon>Eukaryota</taxon>
        <taxon>Metazoa</taxon>
        <taxon>Spiralia</taxon>
        <taxon>Lophotrochozoa</taxon>
        <taxon>Mollusca</taxon>
        <taxon>Gastropoda</taxon>
        <taxon>Heterobranchia</taxon>
        <taxon>Euthyneura</taxon>
        <taxon>Panpulmonata</taxon>
        <taxon>Sacoglossa</taxon>
        <taxon>Placobranchoidea</taxon>
        <taxon>Plakobranchidae</taxon>
        <taxon>Elysia</taxon>
    </lineage>
</organism>
<protein>
    <submittedName>
        <fullName evidence="2">Snaclec A11</fullName>
    </submittedName>
</protein>
<sequence>MFSYSDFCFDLILNNSMRRNWWDARAFCRLNGGDLVSYDKKYPKKEHFIFGLVGEHFHRFTRPNRFWLGLKESGRDNLFRWLDGFVVV</sequence>
<dbReference type="Gene3D" id="3.10.100.10">
    <property type="entry name" value="Mannose-Binding Protein A, subunit A"/>
    <property type="match status" value="1"/>
</dbReference>
<dbReference type="SUPFAM" id="SSF56436">
    <property type="entry name" value="C-type lectin-like"/>
    <property type="match status" value="1"/>
</dbReference>
<dbReference type="InterPro" id="IPR016187">
    <property type="entry name" value="CTDL_fold"/>
</dbReference>
<dbReference type="CDD" id="cd00037">
    <property type="entry name" value="CLECT"/>
    <property type="match status" value="1"/>
</dbReference>
<dbReference type="EMBL" id="BMAT01013890">
    <property type="protein sequence ID" value="GFS22263.1"/>
    <property type="molecule type" value="Genomic_DNA"/>
</dbReference>
<feature type="domain" description="C-type lectin" evidence="1">
    <location>
        <begin position="4"/>
        <end position="88"/>
    </location>
</feature>
<proteinExistence type="predicted"/>
<keyword evidence="3" id="KW-1185">Reference proteome</keyword>
<dbReference type="AlphaFoldDB" id="A0AAV4JHK7"/>
<dbReference type="Pfam" id="PF00059">
    <property type="entry name" value="Lectin_C"/>
    <property type="match status" value="1"/>
</dbReference>
<evidence type="ECO:0000313" key="3">
    <source>
        <dbReference type="Proteomes" id="UP000762676"/>
    </source>
</evidence>
<reference evidence="2 3" key="1">
    <citation type="journal article" date="2021" name="Elife">
        <title>Chloroplast acquisition without the gene transfer in kleptoplastic sea slugs, Plakobranchus ocellatus.</title>
        <authorList>
            <person name="Maeda T."/>
            <person name="Takahashi S."/>
            <person name="Yoshida T."/>
            <person name="Shimamura S."/>
            <person name="Takaki Y."/>
            <person name="Nagai Y."/>
            <person name="Toyoda A."/>
            <person name="Suzuki Y."/>
            <person name="Arimoto A."/>
            <person name="Ishii H."/>
            <person name="Satoh N."/>
            <person name="Nishiyama T."/>
            <person name="Hasebe M."/>
            <person name="Maruyama T."/>
            <person name="Minagawa J."/>
            <person name="Obokata J."/>
            <person name="Shigenobu S."/>
        </authorList>
    </citation>
    <scope>NUCLEOTIDE SEQUENCE [LARGE SCALE GENOMIC DNA]</scope>
</reference>
<comment type="caution">
    <text evidence="2">The sequence shown here is derived from an EMBL/GenBank/DDBJ whole genome shotgun (WGS) entry which is preliminary data.</text>
</comment>